<feature type="domain" description="Granulins" evidence="6">
    <location>
        <begin position="556"/>
        <end position="569"/>
    </location>
</feature>
<dbReference type="SMART" id="SM00289">
    <property type="entry name" value="WR1"/>
    <property type="match status" value="5"/>
</dbReference>
<reference evidence="7" key="2">
    <citation type="journal article" date="2023" name="Science">
        <title>Genomic signatures of disease resistance in endangered staghorn corals.</title>
        <authorList>
            <person name="Vollmer S.V."/>
            <person name="Selwyn J.D."/>
            <person name="Despard B.A."/>
            <person name="Roesel C.L."/>
        </authorList>
    </citation>
    <scope>NUCLEOTIDE SEQUENCE</scope>
    <source>
        <strain evidence="7">K2</strain>
    </source>
</reference>
<feature type="signal peptide" evidence="5">
    <location>
        <begin position="1"/>
        <end position="21"/>
    </location>
</feature>
<dbReference type="Gene3D" id="2.10.25.160">
    <property type="entry name" value="Granulin"/>
    <property type="match status" value="20"/>
</dbReference>
<feature type="domain" description="Granulins" evidence="6">
    <location>
        <begin position="1033"/>
        <end position="1046"/>
    </location>
</feature>
<evidence type="ECO:0000256" key="3">
    <source>
        <dbReference type="ARBA" id="ARBA00022525"/>
    </source>
</evidence>
<accession>A0AAD9QJV2</accession>
<dbReference type="SMART" id="SM00277">
    <property type="entry name" value="GRAN"/>
    <property type="match status" value="21"/>
</dbReference>
<feature type="domain" description="Granulins" evidence="6">
    <location>
        <begin position="635"/>
        <end position="648"/>
    </location>
</feature>
<comment type="similarity">
    <text evidence="2">Belongs to the granulin family.</text>
</comment>
<dbReference type="FunFam" id="2.10.25.160:FF:000001">
    <property type="entry name" value="Granulin precursor"/>
    <property type="match status" value="1"/>
</dbReference>
<evidence type="ECO:0000256" key="4">
    <source>
        <dbReference type="ARBA" id="ARBA00023157"/>
    </source>
</evidence>
<keyword evidence="8" id="KW-1185">Reference proteome</keyword>
<evidence type="ECO:0000259" key="6">
    <source>
        <dbReference type="PROSITE" id="PS00799"/>
    </source>
</evidence>
<feature type="domain" description="Granulins" evidence="6">
    <location>
        <begin position="1429"/>
        <end position="1442"/>
    </location>
</feature>
<dbReference type="GO" id="GO:0005576">
    <property type="term" value="C:extracellular region"/>
    <property type="evidence" value="ECO:0007669"/>
    <property type="project" value="UniProtKB-SubCell"/>
</dbReference>
<dbReference type="PANTHER" id="PTHR12274">
    <property type="entry name" value="GRANULIN"/>
    <property type="match status" value="1"/>
</dbReference>
<feature type="domain" description="Granulins" evidence="6">
    <location>
        <begin position="1825"/>
        <end position="1838"/>
    </location>
</feature>
<dbReference type="SUPFAM" id="SSF57277">
    <property type="entry name" value="Granulin repeat"/>
    <property type="match status" value="14"/>
</dbReference>
<sequence>MWSRKALILFASCLVVCYTESSQYPEGKSSCQKGDTCCQLNNGTCGCCPFENAVCCKDFIHCCPQGYSCDIINGMCSIDSESLRLKKIPARLTSNEVGSEVMVICPGGKGRCPTDHSCCFDRSIDQIHCCPLGYSCEQGICVVTKLELPAVLLSTSTAEVVKCNQHSACPARYTCCKSGQDFMCCPLPEAVCCPDYKHCCPGGYKCSASGQACSRESKSIAAVSMVSPKTVTEGPGRLLQEILKIVSKEILFKMSGAGRRPNLVKENVVENVVCRGGHQCPQGMTCCTLSSDEWGCCPFPNAVCCSDGLHCCPQGYTCDVSNGTCIKDGETIQVIQKRPTARLKNKNVVCPDEVSECPDNSTCCQLHTGDWNCCPFPEAVCCSDDQHCCPKNHTCDVTHKICKKEGRTILMSRKTPAMSRSTELANVVCPDEESECPEGETCCLLASGAYGCCPLPEAVCCRDKLHCCPRGYECNLVAKTCSKGIVSLPLALKKKSLKRVNEVNRKHLSLETPAVIISQKSIVCPDGTTKCLEGETCCKLNTGKYGCCPLPDAVCCSDGAHCCPHGYICNITDASCTQGGKSLAPFQKTLALKLTSREKVIVCSDDQTSCPDGYTCCKVSLHRYGCCPLPSAVCCGDLIHCCPNGYTCDVSSGYCQQGRKIVPLSKKIPALNSRLGNRRNRGELLKPAIIASPLSSDKRVKNIVCPDESTCPDSYTCCEVSGGGYGCCPLPNAVCCCDLIHCCPNGYTCSSGECKQGRKTVPFSKKIPALNSRLGNRRNKGELFKPAVIASPLSSDKRVKNIVCPDESTCPDSYTCCEVSGGGYGCCPFPNAVCCCDLIHCCPNGYTCSSGMCEQGRKTVPLSKKIPALNSRLGNRRNKGELFKPAVIASPLSSDKRVKNIVCPDESTCPDSYTCCEVSGGGYGCCPLPNAVCCCDLIHCCPNGYTCSSGECKQGRKTVPFSKKIPALNSRLGNRRNKGELFKPAVIASPLSSDKRVKNIVCPDGSTCPDSYTCCEVSGGGYGCCPLPNAVCCCDLIHCCPNGYTCSSGECKQGRKTVPFSKKIPALNSRLGNRRNKGELFKPAVIASPLSSDKRVKNIVCPDESTCPDSYTCCEVSGGGYGCCPLPNAVCCCDLIHCCPNGYTCSSGECKQGRKTVPFSKKIPALNSRLGNRRNKGELFKPAVIASPLSSDKRVKNIVCPDESTCPDSYTCCEVSGGGYGCCPLPNAVCCCDLIHCCPNGYTCSSGECKQGRKTVPFSKKIPALNSRLGNRRNKGELFKPAVIASPLSSDKRVKNIVCPDESTCPDSYTCCEVSGGGYGCCPLPNAVCCCDLIHCCPNGYTCSSGECKQGRKTVPFSKKIPALNSRLGNRRNKGELFKPAVIASPLSSDKRVKNIVCPDESTCPDSYTCCEVSGGGYGCCPLPNAVCCCDLIHCCPNGYTCSSGECKQGRKTVPFSKKIPALNSRLGNRRNKGELFKPAVIASPLSSDKRVKNIVCPDESTCPDSYTCCEVSGGGYGCCPFPNAVCCCDLIHCCPNGYTCSSGMCEQGRKTVPLSKKIPALNSRLGNRRNKGELFKPAVIPSPLSSDKRVKNIVCPDGSMCPDCYTCCEVSGGGYGCCPFPNAVCCSDLIHCCPNGYTCSSGMCEQGRKTVPLSKKIPALNSRLGNRRNKGELFKPAVIPSPLSSDKRVKNIVCPDGSMCPDCYTCCEVSGGGYGCCPFPNAVCCSDLIHCCPNGYTCSSGMCEQGRKTVPLSKKIPALNSRLGNRRNKGELFKPAVIPSPLSSDKRVKNIVCPDGSMCPDCYTCCEVSGGGYGCCPFPNAVCCSDLIHCCPNGYTCSSGMCEQGRKTVPLSKKIPALNSGLGGSSNNEELSKTVGIASSLKQRNQVGALVNIPAVLIKTDVKVDYVECPDKSRCLDHETCCPISDLEYGCCPMRGAVCCDDRKHCCPSGYR</sequence>
<feature type="domain" description="Granulins" evidence="6">
    <location>
        <begin position="193"/>
        <end position="206"/>
    </location>
</feature>
<dbReference type="InterPro" id="IPR000118">
    <property type="entry name" value="Granulin"/>
</dbReference>
<feature type="chain" id="PRO_5041962338" evidence="5">
    <location>
        <begin position="22"/>
        <end position="1953"/>
    </location>
</feature>
<feature type="domain" description="Granulins" evidence="6">
    <location>
        <begin position="1627"/>
        <end position="1640"/>
    </location>
</feature>
<feature type="domain" description="Granulins" evidence="6">
    <location>
        <begin position="1528"/>
        <end position="1541"/>
    </location>
</feature>
<feature type="domain" description="Granulins" evidence="6">
    <location>
        <begin position="382"/>
        <end position="395"/>
    </location>
</feature>
<dbReference type="InterPro" id="IPR039036">
    <property type="entry name" value="Granulin_fam"/>
</dbReference>
<evidence type="ECO:0000256" key="1">
    <source>
        <dbReference type="ARBA" id="ARBA00004613"/>
    </source>
</evidence>
<feature type="domain" description="Granulins" evidence="6">
    <location>
        <begin position="305"/>
        <end position="318"/>
    </location>
</feature>
<feature type="domain" description="Granulins" evidence="6">
    <location>
        <begin position="461"/>
        <end position="474"/>
    </location>
</feature>
<reference evidence="7" key="1">
    <citation type="journal article" date="2023" name="G3 (Bethesda)">
        <title>Whole genome assembly and annotation of the endangered Caribbean coral Acropora cervicornis.</title>
        <authorList>
            <person name="Selwyn J.D."/>
            <person name="Vollmer S.V."/>
        </authorList>
    </citation>
    <scope>NUCLEOTIDE SEQUENCE</scope>
    <source>
        <strain evidence="7">K2</strain>
    </source>
</reference>
<dbReference type="PANTHER" id="PTHR12274:SF3">
    <property type="entry name" value="PROGRANULIN"/>
    <property type="match status" value="1"/>
</dbReference>
<keyword evidence="5" id="KW-0732">Signal</keyword>
<evidence type="ECO:0000313" key="8">
    <source>
        <dbReference type="Proteomes" id="UP001249851"/>
    </source>
</evidence>
<evidence type="ECO:0000256" key="2">
    <source>
        <dbReference type="ARBA" id="ARBA00010093"/>
    </source>
</evidence>
<dbReference type="InterPro" id="IPR006150">
    <property type="entry name" value="Cys_repeat_1"/>
</dbReference>
<feature type="domain" description="Granulins" evidence="6">
    <location>
        <begin position="1132"/>
        <end position="1145"/>
    </location>
</feature>
<evidence type="ECO:0000256" key="5">
    <source>
        <dbReference type="SAM" id="SignalP"/>
    </source>
</evidence>
<dbReference type="Pfam" id="PF00396">
    <property type="entry name" value="Granulin"/>
    <property type="match status" value="20"/>
</dbReference>
<comment type="subcellular location">
    <subcellularLocation>
        <location evidence="1">Secreted</location>
    </subcellularLocation>
</comment>
<evidence type="ECO:0000313" key="7">
    <source>
        <dbReference type="EMBL" id="KAK2562612.1"/>
    </source>
</evidence>
<dbReference type="InterPro" id="IPR037277">
    <property type="entry name" value="Granulin_sf"/>
</dbReference>
<feature type="domain" description="Granulins" evidence="6">
    <location>
        <begin position="835"/>
        <end position="848"/>
    </location>
</feature>
<feature type="domain" description="Granulins" evidence="6">
    <location>
        <begin position="1231"/>
        <end position="1244"/>
    </location>
</feature>
<protein>
    <submittedName>
        <fullName evidence="7">Progranulin</fullName>
    </submittedName>
</protein>
<feature type="domain" description="Granulins" evidence="6">
    <location>
        <begin position="1726"/>
        <end position="1739"/>
    </location>
</feature>
<gene>
    <name evidence="7" type="ORF">P5673_014298</name>
</gene>
<organism evidence="7 8">
    <name type="scientific">Acropora cervicornis</name>
    <name type="common">Staghorn coral</name>
    <dbReference type="NCBI Taxonomy" id="6130"/>
    <lineage>
        <taxon>Eukaryota</taxon>
        <taxon>Metazoa</taxon>
        <taxon>Cnidaria</taxon>
        <taxon>Anthozoa</taxon>
        <taxon>Hexacorallia</taxon>
        <taxon>Scleractinia</taxon>
        <taxon>Astrocoeniina</taxon>
        <taxon>Acroporidae</taxon>
        <taxon>Acropora</taxon>
    </lineage>
</organism>
<feature type="domain" description="Granulins" evidence="6">
    <location>
        <begin position="56"/>
        <end position="69"/>
    </location>
</feature>
<dbReference type="EMBL" id="JARQWQ010000028">
    <property type="protein sequence ID" value="KAK2562612.1"/>
    <property type="molecule type" value="Genomic_DNA"/>
</dbReference>
<keyword evidence="4" id="KW-1015">Disulfide bond</keyword>
<feature type="domain" description="Granulins" evidence="6">
    <location>
        <begin position="736"/>
        <end position="749"/>
    </location>
</feature>
<keyword evidence="3" id="KW-0964">Secreted</keyword>
<name>A0AAD9QJV2_ACRCE</name>
<dbReference type="Proteomes" id="UP001249851">
    <property type="component" value="Unassembled WGS sequence"/>
</dbReference>
<proteinExistence type="inferred from homology"/>
<feature type="domain" description="Granulins" evidence="6">
    <location>
        <begin position="1330"/>
        <end position="1343"/>
    </location>
</feature>
<dbReference type="PROSITE" id="PS00799">
    <property type="entry name" value="GRANULINS"/>
    <property type="match status" value="19"/>
</dbReference>
<comment type="caution">
    <text evidence="7">The sequence shown here is derived from an EMBL/GenBank/DDBJ whole genome shotgun (WGS) entry which is preliminary data.</text>
</comment>
<feature type="domain" description="Granulins" evidence="6">
    <location>
        <begin position="934"/>
        <end position="947"/>
    </location>
</feature>